<evidence type="ECO:0000313" key="4">
    <source>
        <dbReference type="Proteomes" id="UP001596018"/>
    </source>
</evidence>
<keyword evidence="2" id="KW-0067">ATP-binding</keyword>
<dbReference type="EMBL" id="JBHSMM010000001">
    <property type="protein sequence ID" value="MFC5438767.1"/>
    <property type="molecule type" value="Genomic_DNA"/>
</dbReference>
<comment type="subunit">
    <text evidence="2">Homodimer.</text>
</comment>
<dbReference type="Pfam" id="PF13500">
    <property type="entry name" value="AAA_26"/>
    <property type="match status" value="1"/>
</dbReference>
<comment type="similarity">
    <text evidence="2">Belongs to the dethiobiotin synthetase family.</text>
</comment>
<feature type="binding site" evidence="2">
    <location>
        <position position="41"/>
    </location>
    <ligand>
        <name>substrate</name>
    </ligand>
</feature>
<organism evidence="3 4">
    <name type="scientific">Rhodanobacter ginsenosidimutans</name>
    <dbReference type="NCBI Taxonomy" id="490571"/>
    <lineage>
        <taxon>Bacteria</taxon>
        <taxon>Pseudomonadati</taxon>
        <taxon>Pseudomonadota</taxon>
        <taxon>Gammaproteobacteria</taxon>
        <taxon>Lysobacterales</taxon>
        <taxon>Rhodanobacteraceae</taxon>
        <taxon>Rhodanobacter</taxon>
    </lineage>
</organism>
<evidence type="ECO:0000313" key="3">
    <source>
        <dbReference type="EMBL" id="MFC5438767.1"/>
    </source>
</evidence>
<dbReference type="Gene3D" id="3.40.50.300">
    <property type="entry name" value="P-loop containing nucleotide triphosphate hydrolases"/>
    <property type="match status" value="1"/>
</dbReference>
<dbReference type="InterPro" id="IPR004472">
    <property type="entry name" value="DTB_synth_BioD"/>
</dbReference>
<keyword evidence="2" id="KW-0963">Cytoplasm</keyword>
<dbReference type="PANTHER" id="PTHR43210">
    <property type="entry name" value="DETHIOBIOTIN SYNTHETASE"/>
    <property type="match status" value="1"/>
</dbReference>
<evidence type="ECO:0000256" key="1">
    <source>
        <dbReference type="ARBA" id="ARBA00022756"/>
    </source>
</evidence>
<name>A0ABW0JRM9_9GAMM</name>
<keyword evidence="2" id="KW-0460">Magnesium</keyword>
<feature type="binding site" evidence="2">
    <location>
        <begin position="115"/>
        <end position="118"/>
    </location>
    <ligand>
        <name>ATP</name>
        <dbReference type="ChEBI" id="CHEBI:30616"/>
    </ligand>
</feature>
<comment type="cofactor">
    <cofactor evidence="2">
        <name>Mg(2+)</name>
        <dbReference type="ChEBI" id="CHEBI:18420"/>
    </cofactor>
</comment>
<accession>A0ABW0JRM9</accession>
<dbReference type="HAMAP" id="MF_00336">
    <property type="entry name" value="BioD"/>
    <property type="match status" value="1"/>
</dbReference>
<feature type="binding site" evidence="2">
    <location>
        <position position="16"/>
    </location>
    <ligand>
        <name>Mg(2+)</name>
        <dbReference type="ChEBI" id="CHEBI:18420"/>
    </ligand>
</feature>
<feature type="binding site" evidence="2">
    <location>
        <position position="54"/>
    </location>
    <ligand>
        <name>Mg(2+)</name>
        <dbReference type="ChEBI" id="CHEBI:18420"/>
    </ligand>
</feature>
<dbReference type="EC" id="6.3.3.3" evidence="2"/>
<feature type="binding site" evidence="2">
    <location>
        <position position="54"/>
    </location>
    <ligand>
        <name>ATP</name>
        <dbReference type="ChEBI" id="CHEBI:30616"/>
    </ligand>
</feature>
<feature type="binding site" evidence="2">
    <location>
        <begin position="204"/>
        <end position="206"/>
    </location>
    <ligand>
        <name>ATP</name>
        <dbReference type="ChEBI" id="CHEBI:30616"/>
    </ligand>
</feature>
<keyword evidence="4" id="KW-1185">Reference proteome</keyword>
<comment type="pathway">
    <text evidence="2">Cofactor biosynthesis; biotin biosynthesis; biotin from 7,8-diaminononanoate: step 1/2.</text>
</comment>
<dbReference type="Proteomes" id="UP001596018">
    <property type="component" value="Unassembled WGS sequence"/>
</dbReference>
<dbReference type="RefSeq" id="WP_056082673.1">
    <property type="nucleotide sequence ID" value="NZ_JALBWS010000015.1"/>
</dbReference>
<comment type="caution">
    <text evidence="2">Lacks conserved residue(s) required for the propagation of feature annotation.</text>
</comment>
<keyword evidence="2" id="KW-0547">Nucleotide-binding</keyword>
<comment type="function">
    <text evidence="2">Catalyzes a mechanistically unusual reaction, the ATP-dependent insertion of CO2 between the N7 and N8 nitrogen atoms of 7,8-diaminopelargonic acid (DAPA, also called 7,8-diammoniononanoate) to form a ureido ring.</text>
</comment>
<keyword evidence="2 3" id="KW-0436">Ligase</keyword>
<keyword evidence="2" id="KW-0479">Metal-binding</keyword>
<comment type="caution">
    <text evidence="3">The sequence shown here is derived from an EMBL/GenBank/DDBJ whole genome shotgun (WGS) entry which is preliminary data.</text>
</comment>
<keyword evidence="1 2" id="KW-0093">Biotin biosynthesis</keyword>
<dbReference type="NCBIfam" id="TIGR00347">
    <property type="entry name" value="bioD"/>
    <property type="match status" value="1"/>
</dbReference>
<feature type="binding site" evidence="2">
    <location>
        <begin position="175"/>
        <end position="176"/>
    </location>
    <ligand>
        <name>ATP</name>
        <dbReference type="ChEBI" id="CHEBI:30616"/>
    </ligand>
</feature>
<proteinExistence type="inferred from homology"/>
<feature type="binding site" evidence="2">
    <location>
        <begin position="12"/>
        <end position="17"/>
    </location>
    <ligand>
        <name>ATP</name>
        <dbReference type="ChEBI" id="CHEBI:30616"/>
    </ligand>
</feature>
<sequence>MSAVFIAGTDTGIGKTHSSCTLLHALRAAGLVACGMKPVASGCEETPDGLRNEDALALQAASSAPLPYAVINPFSMRDPLSPHLAAAHDGVLISMPPLRAAFEQLERTHDCVVVEGVGGWMVPLAPGLSAADIPRQWQLPVILVVGLRLGCLNHAQLSARAIVADGCRLIGWIGNRIDPAMDALDENLATLRELLPAPCLGVLPHGVVPALAAAQLTAAVAAVQDANRMAAA</sequence>
<evidence type="ECO:0000256" key="2">
    <source>
        <dbReference type="HAMAP-Rule" id="MF_00336"/>
    </source>
</evidence>
<dbReference type="PANTHER" id="PTHR43210:SF5">
    <property type="entry name" value="DETHIOBIOTIN SYNTHETASE"/>
    <property type="match status" value="1"/>
</dbReference>
<comment type="catalytic activity">
    <reaction evidence="2">
        <text>(7R,8S)-7,8-diammoniononanoate + CO2 + ATP = (4R,5S)-dethiobiotin + ADP + phosphate + 3 H(+)</text>
        <dbReference type="Rhea" id="RHEA:15805"/>
        <dbReference type="ChEBI" id="CHEBI:15378"/>
        <dbReference type="ChEBI" id="CHEBI:16526"/>
        <dbReference type="ChEBI" id="CHEBI:30616"/>
        <dbReference type="ChEBI" id="CHEBI:43474"/>
        <dbReference type="ChEBI" id="CHEBI:149469"/>
        <dbReference type="ChEBI" id="CHEBI:149473"/>
        <dbReference type="ChEBI" id="CHEBI:456216"/>
        <dbReference type="EC" id="6.3.3.3"/>
    </reaction>
</comment>
<dbReference type="CDD" id="cd03109">
    <property type="entry name" value="DTBS"/>
    <property type="match status" value="1"/>
</dbReference>
<reference evidence="4" key="1">
    <citation type="journal article" date="2019" name="Int. J. Syst. Evol. Microbiol.">
        <title>The Global Catalogue of Microorganisms (GCM) 10K type strain sequencing project: providing services to taxonomists for standard genome sequencing and annotation.</title>
        <authorList>
            <consortium name="The Broad Institute Genomics Platform"/>
            <consortium name="The Broad Institute Genome Sequencing Center for Infectious Disease"/>
            <person name="Wu L."/>
            <person name="Ma J."/>
        </authorList>
    </citation>
    <scope>NUCLEOTIDE SEQUENCE [LARGE SCALE GENOMIC DNA]</scope>
    <source>
        <strain evidence="4">KACC 12822</strain>
    </source>
</reference>
<dbReference type="SUPFAM" id="SSF52540">
    <property type="entry name" value="P-loop containing nucleoside triphosphate hydrolases"/>
    <property type="match status" value="1"/>
</dbReference>
<comment type="subcellular location">
    <subcellularLocation>
        <location evidence="2">Cytoplasm</location>
    </subcellularLocation>
</comment>
<dbReference type="PIRSF" id="PIRSF006755">
    <property type="entry name" value="DTB_synth"/>
    <property type="match status" value="1"/>
</dbReference>
<feature type="active site" evidence="2">
    <location>
        <position position="37"/>
    </location>
</feature>
<dbReference type="InterPro" id="IPR027417">
    <property type="entry name" value="P-loop_NTPase"/>
</dbReference>
<protein>
    <recommendedName>
        <fullName evidence="2">ATP-dependent dethiobiotin synthetase BioD</fullName>
        <ecNumber evidence="2">6.3.3.3</ecNumber>
    </recommendedName>
    <alternativeName>
        <fullName evidence="2">DTB synthetase</fullName>
        <shortName evidence="2">DTBS</shortName>
    </alternativeName>
    <alternativeName>
        <fullName evidence="2">Dethiobiotin synthase</fullName>
    </alternativeName>
</protein>
<dbReference type="GO" id="GO:0004141">
    <property type="term" value="F:dethiobiotin synthase activity"/>
    <property type="evidence" value="ECO:0007669"/>
    <property type="project" value="UniProtKB-EC"/>
</dbReference>
<feature type="binding site" evidence="2">
    <location>
        <position position="115"/>
    </location>
    <ligand>
        <name>Mg(2+)</name>
        <dbReference type="ChEBI" id="CHEBI:18420"/>
    </ligand>
</feature>
<gene>
    <name evidence="2 3" type="primary">bioD</name>
    <name evidence="3" type="ORF">ACFPK0_01925</name>
</gene>